<dbReference type="GO" id="GO:0005737">
    <property type="term" value="C:cytoplasm"/>
    <property type="evidence" value="ECO:0007669"/>
    <property type="project" value="UniProtKB-SubCell"/>
</dbReference>
<feature type="domain" description="SMC hinge" evidence="7">
    <location>
        <begin position="525"/>
        <end position="638"/>
    </location>
</feature>
<dbReference type="SMART" id="SM00968">
    <property type="entry name" value="SMC_hinge"/>
    <property type="match status" value="1"/>
</dbReference>
<dbReference type="Gene3D" id="3.30.70.1620">
    <property type="match status" value="1"/>
</dbReference>
<sequence length="1200" mass="137433">MVQKLEGLELHGYKTFASKTSFVFPDKITAVVGPNGSGKSNIADSIRWVLGEQAYSLLRGKKTEDMIYSGSAQRAKMGMASATIRFNNDDGWLPIDYEQVNITRRAYRSGENEYLINEKKVRLRDIQELLANSGLAERTYTIIGQGLVDSALSLKPQDRRLFFEEAAGIRLYRARREEAIRKLDKTVDNMARVRDILHEIRPRMQRLEKQVEKSKEYNRINADLHLLLQDWYGYRWNELQRDYRESLEAKIKKEAELNVIRTNVSAGDEEMAENRKLLQEKRDVLTALNNELSSVQREKEAINRELAIIEERFKGYEEQRDSLRSSLAYAEEELKNRVEQKAELEKQHGEHGLNLKKIQSELLELENSLNQKKTDLKEIQDRIDELQQNKLTLDRTVVGNQAKITDLDIRMEILIKRRTELETSVKDQEEKFQEITNNLSTMQNLFEEKQAEIQDETNSLLELSTQKEKADAEIRDLDGRLQKSRNDTVAKETQRGVLLAAKKNLEGFKTGTKKILNSFQQKKLPGSFELLLSCLRVENGYEKAVSAILGDAAEGLVLDSAIDLQNILSIIKDAGESHSILIPKALLKENRQASTKMLAGCRPLSDFIQTIKEYQAVMDVLFLDTYVLEDPNELEQVLQKMEPTQRVVLKNGGIFYGNGIISVGGTNSEFIFKREKEIDALNEAILSLQKRTEELGKDIQKRQAGAQDMQQKIDTKRQVIAEMQKELTVIQSDLKEAQAKQTDASQNIRLNKELVNKLVVDIQEAIANKEQLKQTLKDFQSRTETIQLEINEQRKLAETISLEDLNQDYYQKKTEYAVIQESYESSNNRLQDSIKLINGLEAQCVEFRERLNNLENQHSNLMEKYEQSSERSEELNGQIMRLTEKTTPIDAEITTINVAIEQKQNSLEDLRKNQSIVERHFIQLEMRVEKITSQMDVLKERISDDFGLVSYDYEPDMIGPKPLPIDGLVANLPKITEISPDLEDQIKSLKSAIRRIGAVNPEAEKEYNEDKERYEFLTSQIADLEQAEKDLRKVVVELEEIIKEKFKETFKAVNEEFSEIFKQLFGGGSAKLIIEDEENITETGIEIEATLPGKRRQELALLSGGERSLTAIALIFSLLKISPTPFCVLDEVDAMLDESNVVRLGQLMKELSDRTQFIVITHNRNTVQLASVIYGVTMGRDSASQLISLKLEEVTDDLVE</sequence>
<evidence type="ECO:0000256" key="1">
    <source>
        <dbReference type="ARBA" id="ARBA00022490"/>
    </source>
</evidence>
<dbReference type="GO" id="GO:0007059">
    <property type="term" value="P:chromosome segregation"/>
    <property type="evidence" value="ECO:0007669"/>
    <property type="project" value="UniProtKB-UniRule"/>
</dbReference>
<evidence type="ECO:0000313" key="8">
    <source>
        <dbReference type="EMBL" id="KUK46774.1"/>
    </source>
</evidence>
<dbReference type="PIRSF" id="PIRSF005719">
    <property type="entry name" value="SMC"/>
    <property type="match status" value="1"/>
</dbReference>
<feature type="binding site" evidence="6">
    <location>
        <begin position="34"/>
        <end position="41"/>
    </location>
    <ligand>
        <name>ATP</name>
        <dbReference type="ChEBI" id="CHEBI:30616"/>
    </ligand>
</feature>
<protein>
    <recommendedName>
        <fullName evidence="6">Chromosome partition protein Smc</fullName>
    </recommendedName>
</protein>
<evidence type="ECO:0000313" key="9">
    <source>
        <dbReference type="Proteomes" id="UP000064249"/>
    </source>
</evidence>
<keyword evidence="2 6" id="KW-0547">Nucleotide-binding</keyword>
<dbReference type="Pfam" id="PF06470">
    <property type="entry name" value="SMC_hinge"/>
    <property type="match status" value="1"/>
</dbReference>
<gene>
    <name evidence="6" type="primary">smc</name>
    <name evidence="8" type="ORF">XD73_0346</name>
</gene>
<comment type="domain">
    <text evidence="6">Contains large globular domains required for ATP hydrolysis at each terminus and a third globular domain forming a flexible hinge near the middle of the molecule. These domains are separated by coiled-coil structures.</text>
</comment>
<comment type="caution">
    <text evidence="8">The sequence shown here is derived from an EMBL/GenBank/DDBJ whole genome shotgun (WGS) entry which is preliminary data.</text>
</comment>
<dbReference type="GO" id="GO:0005524">
    <property type="term" value="F:ATP binding"/>
    <property type="evidence" value="ECO:0007669"/>
    <property type="project" value="UniProtKB-UniRule"/>
</dbReference>
<dbReference type="PATRIC" id="fig|167964.4.peg.602"/>
<keyword evidence="4 6" id="KW-0175">Coiled coil</keyword>
<dbReference type="PANTHER" id="PTHR43977">
    <property type="entry name" value="STRUCTURAL MAINTENANCE OF CHROMOSOMES PROTEIN 3"/>
    <property type="match status" value="1"/>
</dbReference>
<dbReference type="GO" id="GO:0003677">
    <property type="term" value="F:DNA binding"/>
    <property type="evidence" value="ECO:0007669"/>
    <property type="project" value="UniProtKB-UniRule"/>
</dbReference>
<evidence type="ECO:0000256" key="4">
    <source>
        <dbReference type="ARBA" id="ARBA00023054"/>
    </source>
</evidence>
<dbReference type="AlphaFoldDB" id="A0A101FYI5"/>
<accession>A0A101FYI5</accession>
<comment type="subcellular location">
    <subcellularLocation>
        <location evidence="6">Cytoplasm</location>
    </subcellularLocation>
</comment>
<dbReference type="InterPro" id="IPR003395">
    <property type="entry name" value="RecF/RecN/SMC_N"/>
</dbReference>
<comment type="similarity">
    <text evidence="6">Belongs to the SMC family.</text>
</comment>
<proteinExistence type="inferred from homology"/>
<name>A0A101FYI5_9CHLR</name>
<dbReference type="InterPro" id="IPR036277">
    <property type="entry name" value="SMC_hinge_sf"/>
</dbReference>
<dbReference type="Gene3D" id="1.20.1060.20">
    <property type="match status" value="1"/>
</dbReference>
<dbReference type="Pfam" id="PF02463">
    <property type="entry name" value="SMC_N"/>
    <property type="match status" value="1"/>
</dbReference>
<dbReference type="SUPFAM" id="SSF52540">
    <property type="entry name" value="P-loop containing nucleoside triphosphate hydrolases"/>
    <property type="match status" value="1"/>
</dbReference>
<dbReference type="InterPro" id="IPR027417">
    <property type="entry name" value="P-loop_NTPase"/>
</dbReference>
<dbReference type="GO" id="GO:0007062">
    <property type="term" value="P:sister chromatid cohesion"/>
    <property type="evidence" value="ECO:0007669"/>
    <property type="project" value="InterPro"/>
</dbReference>
<dbReference type="InterPro" id="IPR011890">
    <property type="entry name" value="SMC_prok"/>
</dbReference>
<dbReference type="GO" id="GO:0030261">
    <property type="term" value="P:chromosome condensation"/>
    <property type="evidence" value="ECO:0007669"/>
    <property type="project" value="InterPro"/>
</dbReference>
<dbReference type="EMBL" id="LGFU01000008">
    <property type="protein sequence ID" value="KUK46774.1"/>
    <property type="molecule type" value="Genomic_DNA"/>
</dbReference>
<dbReference type="NCBIfam" id="TIGR02168">
    <property type="entry name" value="SMC_prok_B"/>
    <property type="match status" value="1"/>
</dbReference>
<evidence type="ECO:0000259" key="7">
    <source>
        <dbReference type="SMART" id="SM00968"/>
    </source>
</evidence>
<reference evidence="8 9" key="1">
    <citation type="journal article" date="2015" name="MBio">
        <title>Genome-Resolved Metagenomic Analysis Reveals Roles for Candidate Phyla and Other Microbial Community Members in Biogeochemical Transformations in Oil Reservoirs.</title>
        <authorList>
            <person name="Hu P."/>
            <person name="Tom L."/>
            <person name="Singh A."/>
            <person name="Thomas B.C."/>
            <person name="Baker B.J."/>
            <person name="Piceno Y.M."/>
            <person name="Andersen G.L."/>
            <person name="Banfield J.F."/>
        </authorList>
    </citation>
    <scope>NUCLEOTIDE SEQUENCE [LARGE SCALE GENOMIC DNA]</scope>
    <source>
        <strain evidence="8">46_16</strain>
    </source>
</reference>
<dbReference type="InterPro" id="IPR024704">
    <property type="entry name" value="SMC"/>
</dbReference>
<organism evidence="8 9">
    <name type="scientific">Anaerolinea thermophila</name>
    <dbReference type="NCBI Taxonomy" id="167964"/>
    <lineage>
        <taxon>Bacteria</taxon>
        <taxon>Bacillati</taxon>
        <taxon>Chloroflexota</taxon>
        <taxon>Anaerolineae</taxon>
        <taxon>Anaerolineales</taxon>
        <taxon>Anaerolineaceae</taxon>
        <taxon>Anaerolinea</taxon>
    </lineage>
</organism>
<feature type="coiled-coil region" evidence="6">
    <location>
        <begin position="271"/>
        <end position="487"/>
    </location>
</feature>
<evidence type="ECO:0000256" key="5">
    <source>
        <dbReference type="ARBA" id="ARBA00023125"/>
    </source>
</evidence>
<feature type="coiled-coil region" evidence="6">
    <location>
        <begin position="837"/>
        <end position="941"/>
    </location>
</feature>
<dbReference type="GO" id="GO:0016887">
    <property type="term" value="F:ATP hydrolysis activity"/>
    <property type="evidence" value="ECO:0007669"/>
    <property type="project" value="InterPro"/>
</dbReference>
<comment type="function">
    <text evidence="6">Required for chromosome condensation and partitioning.</text>
</comment>
<evidence type="ECO:0000256" key="2">
    <source>
        <dbReference type="ARBA" id="ARBA00022741"/>
    </source>
</evidence>
<dbReference type="GO" id="GO:0005694">
    <property type="term" value="C:chromosome"/>
    <property type="evidence" value="ECO:0007669"/>
    <property type="project" value="InterPro"/>
</dbReference>
<dbReference type="HAMAP" id="MF_01894">
    <property type="entry name" value="Smc_prok"/>
    <property type="match status" value="1"/>
</dbReference>
<dbReference type="SUPFAM" id="SSF75553">
    <property type="entry name" value="Smc hinge domain"/>
    <property type="match status" value="1"/>
</dbReference>
<keyword evidence="5 6" id="KW-0238">DNA-binding</keyword>
<keyword evidence="3 6" id="KW-0067">ATP-binding</keyword>
<evidence type="ECO:0000256" key="3">
    <source>
        <dbReference type="ARBA" id="ARBA00022840"/>
    </source>
</evidence>
<feature type="coiled-coil region" evidence="6">
    <location>
        <begin position="1000"/>
        <end position="1044"/>
    </location>
</feature>
<dbReference type="InterPro" id="IPR010935">
    <property type="entry name" value="SMC_hinge"/>
</dbReference>
<keyword evidence="1 6" id="KW-0963">Cytoplasm</keyword>
<comment type="subunit">
    <text evidence="6">Homodimer.</text>
</comment>
<dbReference type="GO" id="GO:0006260">
    <property type="term" value="P:DNA replication"/>
    <property type="evidence" value="ECO:0007669"/>
    <property type="project" value="UniProtKB-UniRule"/>
</dbReference>
<dbReference type="Proteomes" id="UP000064249">
    <property type="component" value="Unassembled WGS sequence"/>
</dbReference>
<dbReference type="Gene3D" id="3.40.50.300">
    <property type="entry name" value="P-loop containing nucleotide triphosphate hydrolases"/>
    <property type="match status" value="2"/>
</dbReference>
<feature type="coiled-coil region" evidence="6">
    <location>
        <begin position="678"/>
        <end position="789"/>
    </location>
</feature>
<evidence type="ECO:0000256" key="6">
    <source>
        <dbReference type="HAMAP-Rule" id="MF_01894"/>
    </source>
</evidence>
<dbReference type="SUPFAM" id="SSF57997">
    <property type="entry name" value="Tropomyosin"/>
    <property type="match status" value="1"/>
</dbReference>